<protein>
    <submittedName>
        <fullName evidence="3">Beta-lactamase family protein</fullName>
    </submittedName>
</protein>
<proteinExistence type="predicted"/>
<dbReference type="Proteomes" id="UP000653472">
    <property type="component" value="Unassembled WGS sequence"/>
</dbReference>
<feature type="domain" description="Beta-lactamase-related" evidence="2">
    <location>
        <begin position="107"/>
        <end position="402"/>
    </location>
</feature>
<organism evidence="3 4">
    <name type="scientific">Solimonas marina</name>
    <dbReference type="NCBI Taxonomy" id="2714601"/>
    <lineage>
        <taxon>Bacteria</taxon>
        <taxon>Pseudomonadati</taxon>
        <taxon>Pseudomonadota</taxon>
        <taxon>Gammaproteobacteria</taxon>
        <taxon>Nevskiales</taxon>
        <taxon>Nevskiaceae</taxon>
        <taxon>Solimonas</taxon>
    </lineage>
</organism>
<evidence type="ECO:0000256" key="1">
    <source>
        <dbReference type="SAM" id="SignalP"/>
    </source>
</evidence>
<dbReference type="InterPro" id="IPR050789">
    <property type="entry name" value="Diverse_Enzym_Activities"/>
</dbReference>
<keyword evidence="4" id="KW-1185">Reference proteome</keyword>
<dbReference type="SUPFAM" id="SSF56601">
    <property type="entry name" value="beta-lactamase/transpeptidase-like"/>
    <property type="match status" value="1"/>
</dbReference>
<sequence>MRHALNVAALLLAMGAGPLAAQPTPTPTPTPAQVQAWHALREASPYLPFSGAASEDAEEFRYESLHSGEFLTSARIARGGPVAALPYALRPEIGAARVQTRLGAMTVDQFVERFPMDGVLILHHGRIVYERYPKMRADDAHLTYSVSKVIPALLVAELVDLGRVDPRLGIEHYIPRLAHSQWAGVTVQNILDMASGMQKTGLEDDAWEDEFWASMMGRLPGSTYDYVAAMQRNPEIPQGTDFEYGTQNSFVLAWLVETMWKRPFADVVSDRLWTRIGAEHDALVGVSPDGAPHPRIAMTLRDLGRVGLLYTPSWRMVSRTRLVSKAALHRTQFEGRPALLKGIEVDLNERSFPGSRIDHNGWQWDAVFGDGTMWKSGFGGQGLMVSPQHDLVVAFFGSWPATGRPDYNRFQWLARQLVERGYFDR</sequence>
<dbReference type="RefSeq" id="WP_168148889.1">
    <property type="nucleotide sequence ID" value="NZ_JAAVXB010000008.1"/>
</dbReference>
<accession>A0A970B9P9</accession>
<gene>
    <name evidence="3" type="ORF">G7Y82_14740</name>
</gene>
<evidence type="ECO:0000259" key="2">
    <source>
        <dbReference type="Pfam" id="PF00144"/>
    </source>
</evidence>
<keyword evidence="1" id="KW-0732">Signal</keyword>
<evidence type="ECO:0000313" key="3">
    <source>
        <dbReference type="EMBL" id="NKF23574.1"/>
    </source>
</evidence>
<dbReference type="InterPro" id="IPR001466">
    <property type="entry name" value="Beta-lactam-related"/>
</dbReference>
<dbReference type="EMBL" id="JAAVXB010000008">
    <property type="protein sequence ID" value="NKF23574.1"/>
    <property type="molecule type" value="Genomic_DNA"/>
</dbReference>
<dbReference type="PANTHER" id="PTHR43283">
    <property type="entry name" value="BETA-LACTAMASE-RELATED"/>
    <property type="match status" value="1"/>
</dbReference>
<evidence type="ECO:0000313" key="4">
    <source>
        <dbReference type="Proteomes" id="UP000653472"/>
    </source>
</evidence>
<feature type="signal peptide" evidence="1">
    <location>
        <begin position="1"/>
        <end position="21"/>
    </location>
</feature>
<dbReference type="InterPro" id="IPR012338">
    <property type="entry name" value="Beta-lactam/transpept-like"/>
</dbReference>
<comment type="caution">
    <text evidence="3">The sequence shown here is derived from an EMBL/GenBank/DDBJ whole genome shotgun (WGS) entry which is preliminary data.</text>
</comment>
<name>A0A970B9P9_9GAMM</name>
<dbReference type="AlphaFoldDB" id="A0A970B9P9"/>
<dbReference type="Gene3D" id="3.40.710.10">
    <property type="entry name" value="DD-peptidase/beta-lactamase superfamily"/>
    <property type="match status" value="1"/>
</dbReference>
<dbReference type="Pfam" id="PF00144">
    <property type="entry name" value="Beta-lactamase"/>
    <property type="match status" value="1"/>
</dbReference>
<dbReference type="PANTHER" id="PTHR43283:SF7">
    <property type="entry name" value="BETA-LACTAMASE-RELATED DOMAIN-CONTAINING PROTEIN"/>
    <property type="match status" value="1"/>
</dbReference>
<feature type="chain" id="PRO_5037914512" evidence="1">
    <location>
        <begin position="22"/>
        <end position="425"/>
    </location>
</feature>
<reference evidence="3" key="1">
    <citation type="submission" date="2020-03" db="EMBL/GenBank/DDBJ databases">
        <title>Solimonas marina sp. nov., isolated from deep seawater of the Pacific Ocean.</title>
        <authorList>
            <person name="Liu X."/>
            <person name="Lai Q."/>
            <person name="Sun F."/>
            <person name="Gai Y."/>
            <person name="Li G."/>
            <person name="Shao Z."/>
        </authorList>
    </citation>
    <scope>NUCLEOTIDE SEQUENCE</scope>
    <source>
        <strain evidence="3">C16B3</strain>
    </source>
</reference>